<dbReference type="EMBL" id="LPXO01000002">
    <property type="protein sequence ID" value="KUF11750.1"/>
    <property type="molecule type" value="Genomic_DNA"/>
</dbReference>
<dbReference type="STRING" id="1685382.AVJ23_03955"/>
<dbReference type="OrthoDB" id="9807911at2"/>
<dbReference type="CDD" id="cd02440">
    <property type="entry name" value="AdoMet_MTases"/>
    <property type="match status" value="1"/>
</dbReference>
<keyword evidence="3" id="KW-0949">S-adenosyl-L-methionine</keyword>
<dbReference type="Proteomes" id="UP000054396">
    <property type="component" value="Unassembled WGS sequence"/>
</dbReference>
<proteinExistence type="predicted"/>
<dbReference type="PANTHER" id="PTHR43464:SF19">
    <property type="entry name" value="UBIQUINONE BIOSYNTHESIS O-METHYLTRANSFERASE, MITOCHONDRIAL"/>
    <property type="match status" value="1"/>
</dbReference>
<accession>A0A0W7WMF8</accession>
<evidence type="ECO:0000256" key="3">
    <source>
        <dbReference type="ARBA" id="ARBA00022691"/>
    </source>
</evidence>
<keyword evidence="1 4" id="KW-0489">Methyltransferase</keyword>
<evidence type="ECO:0000313" key="5">
    <source>
        <dbReference type="Proteomes" id="UP000054396"/>
    </source>
</evidence>
<dbReference type="AlphaFoldDB" id="A0A0W7WMF8"/>
<keyword evidence="5" id="KW-1185">Reference proteome</keyword>
<dbReference type="RefSeq" id="WP_058860868.1">
    <property type="nucleotide sequence ID" value="NZ_LPXO01000002.1"/>
</dbReference>
<dbReference type="PANTHER" id="PTHR43464">
    <property type="entry name" value="METHYLTRANSFERASE"/>
    <property type="match status" value="1"/>
</dbReference>
<sequence>MTDDTDSFFDKVYKTRDSDGTRALYDDWSTRYEAEVAQQGYATPGRCAQALHAFLTDPDAPILDMGCGTGLSGLALRLAGFTTIDGRDLSPGMLEEARKKEVYRDLSPIGPDDPLPEGYSAICAIGVIGAGAAPLSVLDRIVEALPSGGLTVFSFNDHTLQDPAYHGRVEALIGEGVLREHFREDGPHLPGMNMNATVYVLEKV</sequence>
<comment type="caution">
    <text evidence="4">The sequence shown here is derived from an EMBL/GenBank/DDBJ whole genome shotgun (WGS) entry which is preliminary data.</text>
</comment>
<dbReference type="Pfam" id="PF13489">
    <property type="entry name" value="Methyltransf_23"/>
    <property type="match status" value="1"/>
</dbReference>
<organism evidence="4 5">
    <name type="scientific">Pseudoponticoccus marisrubri</name>
    <dbReference type="NCBI Taxonomy" id="1685382"/>
    <lineage>
        <taxon>Bacteria</taxon>
        <taxon>Pseudomonadati</taxon>
        <taxon>Pseudomonadota</taxon>
        <taxon>Alphaproteobacteria</taxon>
        <taxon>Rhodobacterales</taxon>
        <taxon>Roseobacteraceae</taxon>
        <taxon>Pseudoponticoccus</taxon>
    </lineage>
</organism>
<dbReference type="GO" id="GO:0008168">
    <property type="term" value="F:methyltransferase activity"/>
    <property type="evidence" value="ECO:0007669"/>
    <property type="project" value="UniProtKB-KW"/>
</dbReference>
<dbReference type="SUPFAM" id="SSF53335">
    <property type="entry name" value="S-adenosyl-L-methionine-dependent methyltransferases"/>
    <property type="match status" value="1"/>
</dbReference>
<dbReference type="InterPro" id="IPR029063">
    <property type="entry name" value="SAM-dependent_MTases_sf"/>
</dbReference>
<evidence type="ECO:0000256" key="1">
    <source>
        <dbReference type="ARBA" id="ARBA00022603"/>
    </source>
</evidence>
<gene>
    <name evidence="4" type="ORF">AVJ23_03955</name>
</gene>
<keyword evidence="2 4" id="KW-0808">Transferase</keyword>
<dbReference type="GO" id="GO:0032259">
    <property type="term" value="P:methylation"/>
    <property type="evidence" value="ECO:0007669"/>
    <property type="project" value="UniProtKB-KW"/>
</dbReference>
<name>A0A0W7WMF8_9RHOB</name>
<reference evidence="4 5" key="1">
    <citation type="submission" date="2015-12" db="EMBL/GenBank/DDBJ databases">
        <authorList>
            <person name="Shamseldin A."/>
            <person name="Moawad H."/>
            <person name="Abd El-Rahim W.M."/>
            <person name="Sadowsky M.J."/>
        </authorList>
    </citation>
    <scope>NUCLEOTIDE SEQUENCE [LARGE SCALE GENOMIC DNA]</scope>
    <source>
        <strain evidence="4 5">SJ5A-1</strain>
    </source>
</reference>
<protein>
    <submittedName>
        <fullName evidence="4">Methyltransferase type 11</fullName>
    </submittedName>
</protein>
<evidence type="ECO:0000256" key="2">
    <source>
        <dbReference type="ARBA" id="ARBA00022679"/>
    </source>
</evidence>
<dbReference type="Gene3D" id="3.40.50.150">
    <property type="entry name" value="Vaccinia Virus protein VP39"/>
    <property type="match status" value="1"/>
</dbReference>
<evidence type="ECO:0000313" key="4">
    <source>
        <dbReference type="EMBL" id="KUF11750.1"/>
    </source>
</evidence>